<protein>
    <submittedName>
        <fullName evidence="1">Uncharacterized protein</fullName>
    </submittedName>
</protein>
<dbReference type="EMBL" id="ABDG02000027">
    <property type="protein sequence ID" value="EHK42255.1"/>
    <property type="molecule type" value="Genomic_DNA"/>
</dbReference>
<keyword evidence="2" id="KW-1185">Reference proteome</keyword>
<evidence type="ECO:0000313" key="2">
    <source>
        <dbReference type="Proteomes" id="UP000005426"/>
    </source>
</evidence>
<proteinExistence type="predicted"/>
<dbReference type="STRING" id="452589.G9P6E0"/>
<dbReference type="HOGENOM" id="CLU_3087531_0_0_1"/>
<dbReference type="AlphaFoldDB" id="G9P6E0"/>
<dbReference type="OrthoDB" id="2498029at2759"/>
<dbReference type="Proteomes" id="UP000005426">
    <property type="component" value="Unassembled WGS sequence"/>
</dbReference>
<organism evidence="1 2">
    <name type="scientific">Hypocrea atroviridis (strain ATCC 20476 / IMI 206040)</name>
    <name type="common">Trichoderma atroviride</name>
    <dbReference type="NCBI Taxonomy" id="452589"/>
    <lineage>
        <taxon>Eukaryota</taxon>
        <taxon>Fungi</taxon>
        <taxon>Dikarya</taxon>
        <taxon>Ascomycota</taxon>
        <taxon>Pezizomycotina</taxon>
        <taxon>Sordariomycetes</taxon>
        <taxon>Hypocreomycetidae</taxon>
        <taxon>Hypocreales</taxon>
        <taxon>Hypocreaceae</taxon>
        <taxon>Trichoderma</taxon>
    </lineage>
</organism>
<dbReference type="Gene3D" id="3.40.50.1820">
    <property type="entry name" value="alpha/beta hydrolase"/>
    <property type="match status" value="1"/>
</dbReference>
<comment type="caution">
    <text evidence="1">The sequence shown here is derived from an EMBL/GenBank/DDBJ whole genome shotgun (WGS) entry which is preliminary data.</text>
</comment>
<evidence type="ECO:0000313" key="1">
    <source>
        <dbReference type="EMBL" id="EHK42255.1"/>
    </source>
</evidence>
<reference evidence="1 2" key="1">
    <citation type="journal article" date="2011" name="Genome Biol.">
        <title>Comparative genome sequence analysis underscores mycoparasitism as the ancestral life style of Trichoderma.</title>
        <authorList>
            <person name="Kubicek C.P."/>
            <person name="Herrera-Estrella A."/>
            <person name="Seidl-Seiboth V."/>
            <person name="Martinez D.A."/>
            <person name="Druzhinina I.S."/>
            <person name="Thon M."/>
            <person name="Zeilinger S."/>
            <person name="Casas-Flores S."/>
            <person name="Horwitz B.A."/>
            <person name="Mukherjee P.K."/>
            <person name="Mukherjee M."/>
            <person name="Kredics L."/>
            <person name="Alcaraz L.D."/>
            <person name="Aerts A."/>
            <person name="Antal Z."/>
            <person name="Atanasova L."/>
            <person name="Cervantes-Badillo M.G."/>
            <person name="Challacombe J."/>
            <person name="Chertkov O."/>
            <person name="McCluskey K."/>
            <person name="Coulpier F."/>
            <person name="Deshpande N."/>
            <person name="von Doehren H."/>
            <person name="Ebbole D.J."/>
            <person name="Esquivel-Naranjo E.U."/>
            <person name="Fekete E."/>
            <person name="Flipphi M."/>
            <person name="Glaser F."/>
            <person name="Gomez-Rodriguez E.Y."/>
            <person name="Gruber S."/>
            <person name="Han C."/>
            <person name="Henrissat B."/>
            <person name="Hermosa R."/>
            <person name="Hernandez-Onate M."/>
            <person name="Karaffa L."/>
            <person name="Kosti I."/>
            <person name="Le Crom S."/>
            <person name="Lindquist E."/>
            <person name="Lucas S."/>
            <person name="Luebeck M."/>
            <person name="Luebeck P.S."/>
            <person name="Margeot A."/>
            <person name="Metz B."/>
            <person name="Misra M."/>
            <person name="Nevalainen H."/>
            <person name="Omann M."/>
            <person name="Packer N."/>
            <person name="Perrone G."/>
            <person name="Uresti-Rivera E.E."/>
            <person name="Salamov A."/>
            <person name="Schmoll M."/>
            <person name="Seiboth B."/>
            <person name="Shapiro H."/>
            <person name="Sukno S."/>
            <person name="Tamayo-Ramos J.A."/>
            <person name="Tisch D."/>
            <person name="Wiest A."/>
            <person name="Wilkinson H.H."/>
            <person name="Zhang M."/>
            <person name="Coutinho P.M."/>
            <person name="Kenerley C.M."/>
            <person name="Monte E."/>
            <person name="Baker S.E."/>
            <person name="Grigoriev I.V."/>
        </authorList>
    </citation>
    <scope>NUCLEOTIDE SEQUENCE [LARGE SCALE GENOMIC DNA]</scope>
    <source>
        <strain evidence="2">ATCC 20476 / IMI 206040</strain>
    </source>
</reference>
<gene>
    <name evidence="1" type="ORF">TRIATDRAFT_259749</name>
</gene>
<name>G9P6E0_HYPAI</name>
<accession>G9P6E0</accession>
<dbReference type="InterPro" id="IPR029058">
    <property type="entry name" value="AB_hydrolase_fold"/>
</dbReference>
<sequence length="52" mass="5742">MSTSHQDVSFQTFDGVTLKGWFFQASAEKSPCIIMTHGVCLMDDVGKKCLKS</sequence>